<dbReference type="InParanoid" id="A0A059AMX2"/>
<dbReference type="Gramene" id="KCW54745">
    <property type="protein sequence ID" value="KCW54745"/>
    <property type="gene ID" value="EUGRSUZ_I00697"/>
</dbReference>
<reference evidence="10" key="1">
    <citation type="submission" date="2013-07" db="EMBL/GenBank/DDBJ databases">
        <title>The genome of Eucalyptus grandis.</title>
        <authorList>
            <person name="Schmutz J."/>
            <person name="Hayes R."/>
            <person name="Myburg A."/>
            <person name="Tuskan G."/>
            <person name="Grattapaglia D."/>
            <person name="Rokhsar D.S."/>
        </authorList>
    </citation>
    <scope>NUCLEOTIDE SEQUENCE</scope>
    <source>
        <tissue evidence="10">Leaf extractions</tissue>
    </source>
</reference>
<dbReference type="KEGG" id="egr:104418437"/>
<dbReference type="PANTHER" id="PTHR12219">
    <property type="entry name" value="NADH-UBIQUINONE OXIDOREDUCTASE"/>
    <property type="match status" value="1"/>
</dbReference>
<dbReference type="AlphaFoldDB" id="A0A059AMX2"/>
<dbReference type="EMBL" id="KK198761">
    <property type="protein sequence ID" value="KCW54745.1"/>
    <property type="molecule type" value="Genomic_DNA"/>
</dbReference>
<evidence type="ECO:0000256" key="8">
    <source>
        <dbReference type="ARBA" id="ARBA00023136"/>
    </source>
</evidence>
<keyword evidence="5 9" id="KW-0809">Transit peptide</keyword>
<dbReference type="OMA" id="GTIMKFD"/>
<evidence type="ECO:0000256" key="3">
    <source>
        <dbReference type="ARBA" id="ARBA00022660"/>
    </source>
</evidence>
<dbReference type="GO" id="GO:0022900">
    <property type="term" value="P:electron transport chain"/>
    <property type="evidence" value="ECO:0007669"/>
    <property type="project" value="InterPro"/>
</dbReference>
<evidence type="ECO:0000256" key="5">
    <source>
        <dbReference type="ARBA" id="ARBA00022946"/>
    </source>
</evidence>
<dbReference type="PANTHER" id="PTHR12219:SF8">
    <property type="entry name" value="NADH DEHYDROGENASE [UBIQUINONE] IRON-SULFUR PROTEIN 4, MITOCHONDRIAL"/>
    <property type="match status" value="1"/>
</dbReference>
<keyword evidence="3 9" id="KW-0679">Respiratory chain</keyword>
<comment type="similarity">
    <text evidence="1 9">Belongs to the complex I NDUFS4 subunit family.</text>
</comment>
<dbReference type="FunFam" id="3.30.160.190:FF:000002">
    <property type="entry name" value="NADH dehydrogenase [ubiquinone] iron-sulfur protein 4"/>
    <property type="match status" value="1"/>
</dbReference>
<keyword evidence="8 9" id="KW-0472">Membrane</keyword>
<keyword evidence="4 9" id="KW-0999">Mitochondrion inner membrane</keyword>
<keyword evidence="6 9" id="KW-0249">Electron transport</keyword>
<evidence type="ECO:0000256" key="6">
    <source>
        <dbReference type="ARBA" id="ARBA00022982"/>
    </source>
</evidence>
<protein>
    <recommendedName>
        <fullName evidence="9">NADH dehydrogenase [ubiquinone] iron-sulfur protein 4, mitochondrial</fullName>
    </recommendedName>
</protein>
<dbReference type="STRING" id="71139.A0A059AMX2"/>
<evidence type="ECO:0000313" key="10">
    <source>
        <dbReference type="EMBL" id="KCW54745.1"/>
    </source>
</evidence>
<dbReference type="InterPro" id="IPR006885">
    <property type="entry name" value="NADH_UbQ_FeS_4_mit-like"/>
</dbReference>
<gene>
    <name evidence="10" type="ORF">EUGRSUZ_I00697</name>
</gene>
<evidence type="ECO:0000256" key="4">
    <source>
        <dbReference type="ARBA" id="ARBA00022792"/>
    </source>
</evidence>
<dbReference type="eggNOG" id="KOG3389">
    <property type="taxonomic scope" value="Eukaryota"/>
</dbReference>
<evidence type="ECO:0000256" key="7">
    <source>
        <dbReference type="ARBA" id="ARBA00023128"/>
    </source>
</evidence>
<comment type="subcellular location">
    <subcellularLocation>
        <location evidence="9">Mitochondrion inner membrane</location>
        <topology evidence="9">Peripheral membrane protein</topology>
        <orientation evidence="9">Matrix side</orientation>
    </subcellularLocation>
</comment>
<evidence type="ECO:0000256" key="9">
    <source>
        <dbReference type="RuleBase" id="RU367010"/>
    </source>
</evidence>
<sequence>MARSLQRFSSRALALRPSLLAASRPFSADADALVEIKAGEIGMVSGIPEDHLRRRVVIYSPARTATQQGSGKVGRWKINFLSTQKWENPLMGWTSTGDPYANVGDAGFGFDSEEAARSFAERHGWEYVVKKPHTPLLKPKAYADNFKWKGPAPN</sequence>
<evidence type="ECO:0000256" key="1">
    <source>
        <dbReference type="ARBA" id="ARBA00005882"/>
    </source>
</evidence>
<dbReference type="FunCoup" id="A0A059AMX2">
    <property type="interactions" value="3289"/>
</dbReference>
<accession>A0A059AMX2</accession>
<dbReference type="GO" id="GO:0005743">
    <property type="term" value="C:mitochondrial inner membrane"/>
    <property type="evidence" value="ECO:0007669"/>
    <property type="project" value="UniProtKB-SubCell"/>
</dbReference>
<keyword evidence="2 9" id="KW-0813">Transport</keyword>
<dbReference type="OrthoDB" id="3089at2759"/>
<dbReference type="Pfam" id="PF04800">
    <property type="entry name" value="NDUS4"/>
    <property type="match status" value="1"/>
</dbReference>
<proteinExistence type="inferred from homology"/>
<dbReference type="Gene3D" id="3.30.160.190">
    <property type="entry name" value="atu1810 like domain"/>
    <property type="match status" value="1"/>
</dbReference>
<name>A0A059AMX2_EUCGR</name>
<organism evidence="10">
    <name type="scientific">Eucalyptus grandis</name>
    <name type="common">Flooded gum</name>
    <dbReference type="NCBI Taxonomy" id="71139"/>
    <lineage>
        <taxon>Eukaryota</taxon>
        <taxon>Viridiplantae</taxon>
        <taxon>Streptophyta</taxon>
        <taxon>Embryophyta</taxon>
        <taxon>Tracheophyta</taxon>
        <taxon>Spermatophyta</taxon>
        <taxon>Magnoliopsida</taxon>
        <taxon>eudicotyledons</taxon>
        <taxon>Gunneridae</taxon>
        <taxon>Pentapetalae</taxon>
        <taxon>rosids</taxon>
        <taxon>malvids</taxon>
        <taxon>Myrtales</taxon>
        <taxon>Myrtaceae</taxon>
        <taxon>Myrtoideae</taxon>
        <taxon>Eucalypteae</taxon>
        <taxon>Eucalyptus</taxon>
    </lineage>
</organism>
<comment type="function">
    <text evidence="9">Accessory subunit of the mitochondrial membrane respiratory chain NADH dehydrogenase (Complex I), that is believed not to be involved in catalysis. Complex I functions in the transfer of electrons from NADH to the respiratory chain. The immediate electron acceptor for the enzyme is believed to be ubiquinone.</text>
</comment>
<keyword evidence="7 9" id="KW-0496">Mitochondrion</keyword>
<evidence type="ECO:0000256" key="2">
    <source>
        <dbReference type="ARBA" id="ARBA00022448"/>
    </source>
</evidence>
<dbReference type="InterPro" id="IPR038532">
    <property type="entry name" value="NDUFS4-like_sf"/>
</dbReference>